<dbReference type="InterPro" id="IPR029069">
    <property type="entry name" value="HotDog_dom_sf"/>
</dbReference>
<reference evidence="4 5" key="1">
    <citation type="submission" date="2014-03" db="EMBL/GenBank/DDBJ databases">
        <title>Draft genome sequence of the novel thermoacidophilic archaea Acidianus copahuensis ALE1 strain, isolated from Copahue volcanic area in Neuquen Argentina.</title>
        <authorList>
            <person name="Urbieta M.S."/>
            <person name="Rascovan N."/>
            <person name="Castro C."/>
            <person name="Revale S."/>
            <person name="Giaveno M.A."/>
            <person name="Vazquez M.P."/>
            <person name="Donati E.R."/>
        </authorList>
    </citation>
    <scope>NUCLEOTIDE SEQUENCE [LARGE SCALE GENOMIC DNA]</scope>
    <source>
        <strain evidence="4 5">ALE1</strain>
    </source>
</reference>
<gene>
    <name evidence="4" type="ORF">CM19_03550</name>
</gene>
<dbReference type="Proteomes" id="UP000024332">
    <property type="component" value="Unassembled WGS sequence"/>
</dbReference>
<evidence type="ECO:0000256" key="1">
    <source>
        <dbReference type="ARBA" id="ARBA00008324"/>
    </source>
</evidence>
<evidence type="ECO:0000256" key="2">
    <source>
        <dbReference type="ARBA" id="ARBA00022801"/>
    </source>
</evidence>
<keyword evidence="2" id="KW-0378">Hydrolase</keyword>
<proteinExistence type="inferred from homology"/>
<evidence type="ECO:0000313" key="5">
    <source>
        <dbReference type="Proteomes" id="UP000024332"/>
    </source>
</evidence>
<dbReference type="InterPro" id="IPR006683">
    <property type="entry name" value="Thioestr_dom"/>
</dbReference>
<dbReference type="PANTHER" id="PTHR21660:SF1">
    <property type="entry name" value="ACYL-COENZYME A THIOESTERASE 13"/>
    <property type="match status" value="1"/>
</dbReference>
<dbReference type="FunFam" id="3.10.129.10:FF:000113">
    <property type="entry name" value="Thioesterase superfamily protein"/>
    <property type="match status" value="1"/>
</dbReference>
<keyword evidence="5" id="KW-1185">Reference proteome</keyword>
<comment type="similarity">
    <text evidence="1">Belongs to the thioesterase PaaI family.</text>
</comment>
<comment type="caution">
    <text evidence="4">The sequence shown here is derived from an EMBL/GenBank/DDBJ whole genome shotgun (WGS) entry which is preliminary data.</text>
</comment>
<evidence type="ECO:0000313" key="4">
    <source>
        <dbReference type="EMBL" id="EZQ10690.1"/>
    </source>
</evidence>
<feature type="domain" description="Thioesterase" evidence="3">
    <location>
        <begin position="43"/>
        <end position="117"/>
    </location>
</feature>
<dbReference type="PANTHER" id="PTHR21660">
    <property type="entry name" value="THIOESTERASE SUPERFAMILY MEMBER-RELATED"/>
    <property type="match status" value="1"/>
</dbReference>
<dbReference type="AlphaFoldDB" id="A0A031LSG6"/>
<dbReference type="GO" id="GO:0047617">
    <property type="term" value="F:fatty acyl-CoA hydrolase activity"/>
    <property type="evidence" value="ECO:0007669"/>
    <property type="project" value="InterPro"/>
</dbReference>
<organism evidence="4 5">
    <name type="scientific">Candidatus Acidianus copahuensis</name>
    <dbReference type="NCBI Taxonomy" id="1160895"/>
    <lineage>
        <taxon>Archaea</taxon>
        <taxon>Thermoproteota</taxon>
        <taxon>Thermoprotei</taxon>
        <taxon>Sulfolobales</taxon>
        <taxon>Sulfolobaceae</taxon>
        <taxon>Acidianus</taxon>
    </lineage>
</organism>
<dbReference type="InterPro" id="IPR039298">
    <property type="entry name" value="ACOT13"/>
</dbReference>
<dbReference type="Pfam" id="PF03061">
    <property type="entry name" value="4HBT"/>
    <property type="match status" value="1"/>
</dbReference>
<evidence type="ECO:0000259" key="3">
    <source>
        <dbReference type="Pfam" id="PF03061"/>
    </source>
</evidence>
<dbReference type="InterPro" id="IPR003736">
    <property type="entry name" value="PAAI_dom"/>
</dbReference>
<accession>A0A031LSG6</accession>
<dbReference type="NCBIfam" id="TIGR00369">
    <property type="entry name" value="unchar_dom_1"/>
    <property type="match status" value="1"/>
</dbReference>
<dbReference type="EMBL" id="JFZT01000020">
    <property type="protein sequence ID" value="EZQ10690.1"/>
    <property type="molecule type" value="Genomic_DNA"/>
</dbReference>
<protein>
    <submittedName>
        <fullName evidence="4">Esterase</fullName>
    </submittedName>
</protein>
<dbReference type="Gene3D" id="3.10.129.10">
    <property type="entry name" value="Hotdog Thioesterase"/>
    <property type="match status" value="1"/>
</dbReference>
<sequence length="135" mass="14992">MELQKNLENDPVFSYLGGELLLLEKGLSKIRIPYKPELCRRGNVLNGGMIMTAIDFAGGLATLSVNDGIDQVTQELKVNFLEPMYKGPFEVTAKVIRKGRTAVVVEIDFVDSEGKLGAKGIGTWYIIRDKKVMKE</sequence>
<dbReference type="CDD" id="cd03443">
    <property type="entry name" value="PaaI_thioesterase"/>
    <property type="match status" value="1"/>
</dbReference>
<dbReference type="STRING" id="1160895.CM19_03550"/>
<dbReference type="SUPFAM" id="SSF54637">
    <property type="entry name" value="Thioesterase/thiol ester dehydrase-isomerase"/>
    <property type="match status" value="1"/>
</dbReference>
<name>A0A031LSG6_9CREN</name>